<evidence type="ECO:0000256" key="4">
    <source>
        <dbReference type="PROSITE-ProRule" id="PRU01161"/>
    </source>
</evidence>
<feature type="short sequence motif" description="DGA/G" evidence="4">
    <location>
        <begin position="204"/>
        <end position="206"/>
    </location>
</feature>
<evidence type="ECO:0000256" key="1">
    <source>
        <dbReference type="ARBA" id="ARBA00022801"/>
    </source>
</evidence>
<dbReference type="AlphaFoldDB" id="A0A2N5PWR6"/>
<keyword evidence="2 4" id="KW-0442">Lipid degradation</keyword>
<dbReference type="Proteomes" id="UP000234840">
    <property type="component" value="Unassembled WGS sequence"/>
</dbReference>
<keyword evidence="1 4" id="KW-0378">Hydrolase</keyword>
<dbReference type="Gene3D" id="3.40.1090.10">
    <property type="entry name" value="Cytosolic phospholipase A2 catalytic domain"/>
    <property type="match status" value="2"/>
</dbReference>
<gene>
    <name evidence="6" type="ORF">CDL20_13975</name>
</gene>
<dbReference type="RefSeq" id="WP_101882957.1">
    <property type="nucleotide sequence ID" value="NZ_NIHW01000047.1"/>
</dbReference>
<reference evidence="6 7" key="1">
    <citation type="journal article" date="2017" name="Genome Med.">
        <title>A novel Ruminococcus gnavus clade enriched in inflammatory bowel disease patients.</title>
        <authorList>
            <person name="Hall A.B."/>
            <person name="Yassour M."/>
            <person name="Sauk J."/>
            <person name="Garner A."/>
            <person name="Jiang X."/>
            <person name="Arthur T."/>
            <person name="Lagoudas G.K."/>
            <person name="Vatanen T."/>
            <person name="Fornelos N."/>
            <person name="Wilson R."/>
            <person name="Bertha M."/>
            <person name="Cohen M."/>
            <person name="Garber J."/>
            <person name="Khalili H."/>
            <person name="Gevers D."/>
            <person name="Ananthakrishnan A.N."/>
            <person name="Kugathasan S."/>
            <person name="Lander E.S."/>
            <person name="Blainey P."/>
            <person name="Vlamakis H."/>
            <person name="Xavier R.J."/>
            <person name="Huttenhower C."/>
        </authorList>
    </citation>
    <scope>NUCLEOTIDE SEQUENCE [LARGE SCALE GENOMIC DNA]</scope>
    <source>
        <strain evidence="6 7">RJX1128</strain>
    </source>
</reference>
<evidence type="ECO:0000259" key="5">
    <source>
        <dbReference type="PROSITE" id="PS51635"/>
    </source>
</evidence>
<dbReference type="PANTHER" id="PTHR14226">
    <property type="entry name" value="NEUROPATHY TARGET ESTERASE/SWISS CHEESE D.MELANOGASTER"/>
    <property type="match status" value="1"/>
</dbReference>
<evidence type="ECO:0000313" key="7">
    <source>
        <dbReference type="Proteomes" id="UP000234840"/>
    </source>
</evidence>
<feature type="active site" description="Proton acceptor" evidence="4">
    <location>
        <position position="204"/>
    </location>
</feature>
<feature type="short sequence motif" description="GXSXG" evidence="4">
    <location>
        <begin position="39"/>
        <end position="43"/>
    </location>
</feature>
<proteinExistence type="predicted"/>
<accession>A0A2N5PWR6</accession>
<feature type="active site" description="Nucleophile" evidence="4">
    <location>
        <position position="41"/>
    </location>
</feature>
<feature type="short sequence motif" description="GXGXXG" evidence="4">
    <location>
        <begin position="10"/>
        <end position="15"/>
    </location>
</feature>
<evidence type="ECO:0000256" key="2">
    <source>
        <dbReference type="ARBA" id="ARBA00022963"/>
    </source>
</evidence>
<dbReference type="InterPro" id="IPR016035">
    <property type="entry name" value="Acyl_Trfase/lysoPLipase"/>
</dbReference>
<organism evidence="6 7">
    <name type="scientific">Mediterraneibacter gnavus</name>
    <name type="common">Ruminococcus gnavus</name>
    <dbReference type="NCBI Taxonomy" id="33038"/>
    <lineage>
        <taxon>Bacteria</taxon>
        <taxon>Bacillati</taxon>
        <taxon>Bacillota</taxon>
        <taxon>Clostridia</taxon>
        <taxon>Lachnospirales</taxon>
        <taxon>Lachnospiraceae</taxon>
        <taxon>Mediterraneibacter</taxon>
    </lineage>
</organism>
<dbReference type="EMBL" id="NIHW01000047">
    <property type="protein sequence ID" value="PLT82081.1"/>
    <property type="molecule type" value="Genomic_DNA"/>
</dbReference>
<dbReference type="CDD" id="cd07209">
    <property type="entry name" value="Pat_hypo_Ecoli_Z1214_like"/>
    <property type="match status" value="1"/>
</dbReference>
<keyword evidence="3 4" id="KW-0443">Lipid metabolism</keyword>
<evidence type="ECO:0000256" key="3">
    <source>
        <dbReference type="ARBA" id="ARBA00023098"/>
    </source>
</evidence>
<sequence>MKGIGLVFAGGGGKGAYEIGVWKYLHEIGLDQYVRCVSGTSVGALNAALFVGSSYELAEKLWLDINQDKILTPKKITAEEVMKWLVLNGFHIAGPLTMGMSKVASGAIMGAEKIAQMMLTKMRGDHMFSRDGIIDMISDGLNFNMLQTSEIPCYATCVKCKGLEVERFRLNDYSDAEITTLLLASSAIPVVFPNEEFNGDKYCDGGIPVVGDNVPIAPVYDTGVEHIIVVHLNRETIIDKSRFPNAKIIEIVPKCDLGNALNGTLDFSPEGALHRLNLGYEDAKRIMQPMVDMIVMTVAGQRMLRLAQQKNFEFEQKRQELYKIDLELKEKMANDGFDEVYAELTKKN</sequence>
<feature type="domain" description="PNPLA" evidence="5">
    <location>
        <begin position="6"/>
        <end position="220"/>
    </location>
</feature>
<dbReference type="GO" id="GO:0016042">
    <property type="term" value="P:lipid catabolic process"/>
    <property type="evidence" value="ECO:0007669"/>
    <property type="project" value="UniProtKB-UniRule"/>
</dbReference>
<dbReference type="PANTHER" id="PTHR14226:SF57">
    <property type="entry name" value="BLR7027 PROTEIN"/>
    <property type="match status" value="1"/>
</dbReference>
<dbReference type="PROSITE" id="PS51635">
    <property type="entry name" value="PNPLA"/>
    <property type="match status" value="1"/>
</dbReference>
<protein>
    <recommendedName>
        <fullName evidence="5">PNPLA domain-containing protein</fullName>
    </recommendedName>
</protein>
<comment type="caution">
    <text evidence="6">The sequence shown here is derived from an EMBL/GenBank/DDBJ whole genome shotgun (WGS) entry which is preliminary data.</text>
</comment>
<dbReference type="Pfam" id="PF01734">
    <property type="entry name" value="Patatin"/>
    <property type="match status" value="1"/>
</dbReference>
<evidence type="ECO:0000313" key="6">
    <source>
        <dbReference type="EMBL" id="PLT82081.1"/>
    </source>
</evidence>
<dbReference type="InterPro" id="IPR002641">
    <property type="entry name" value="PNPLA_dom"/>
</dbReference>
<dbReference type="GO" id="GO:0016787">
    <property type="term" value="F:hydrolase activity"/>
    <property type="evidence" value="ECO:0007669"/>
    <property type="project" value="UniProtKB-UniRule"/>
</dbReference>
<name>A0A2N5PWR6_MEDGN</name>
<dbReference type="SUPFAM" id="SSF52151">
    <property type="entry name" value="FabD/lysophospholipase-like"/>
    <property type="match status" value="1"/>
</dbReference>
<dbReference type="InterPro" id="IPR050301">
    <property type="entry name" value="NTE"/>
</dbReference>